<feature type="binding site" evidence="12">
    <location>
        <position position="113"/>
    </location>
    <ligand>
        <name>Ca(2+)</name>
        <dbReference type="ChEBI" id="CHEBI:29108"/>
        <label>1</label>
    </ligand>
</feature>
<dbReference type="Gene3D" id="1.10.520.10">
    <property type="match status" value="2"/>
</dbReference>
<evidence type="ECO:0000256" key="7">
    <source>
        <dbReference type="ARBA" id="ARBA00023004"/>
    </source>
</evidence>
<accession>A0A7I8JE06</accession>
<evidence type="ECO:0000256" key="5">
    <source>
        <dbReference type="ARBA" id="ARBA00022837"/>
    </source>
</evidence>
<dbReference type="GO" id="GO:0006979">
    <property type="term" value="P:response to oxidative stress"/>
    <property type="evidence" value="ECO:0007669"/>
    <property type="project" value="UniProtKB-UniRule"/>
</dbReference>
<feature type="disulfide bond" evidence="14">
    <location>
        <begin position="93"/>
        <end position="98"/>
    </location>
</feature>
<dbReference type="EC" id="1.11.1.7" evidence="15"/>
<name>A0A7I8JE06_SPIIN</name>
<evidence type="ECO:0000256" key="15">
    <source>
        <dbReference type="RuleBase" id="RU362060"/>
    </source>
</evidence>
<dbReference type="InterPro" id="IPR019794">
    <property type="entry name" value="Peroxidases_AS"/>
</dbReference>
<feature type="binding site" evidence="12">
    <location>
        <position position="260"/>
    </location>
    <ligand>
        <name>Ca(2+)</name>
        <dbReference type="ChEBI" id="CHEBI:29108"/>
        <label>2</label>
    </ligand>
</feature>
<keyword evidence="16" id="KW-0732">Signal</keyword>
<keyword evidence="6 15" id="KW-0560">Oxidoreductase</keyword>
<dbReference type="PRINTS" id="PR00461">
    <property type="entry name" value="PLPEROXIDASE"/>
</dbReference>
<comment type="function">
    <text evidence="15">Removal of H(2)O(2), oxidation of toxic reductants, biosynthesis and degradation of lignin, suberization, auxin catabolism, response to environmental stresses such as wounding, pathogen attack and oxidative stress.</text>
</comment>
<evidence type="ECO:0000256" key="13">
    <source>
        <dbReference type="PIRSR" id="PIRSR600823-4"/>
    </source>
</evidence>
<evidence type="ECO:0000256" key="6">
    <source>
        <dbReference type="ARBA" id="ARBA00023002"/>
    </source>
</evidence>
<feature type="binding site" evidence="11">
    <location>
        <position position="175"/>
    </location>
    <ligand>
        <name>substrate</name>
    </ligand>
</feature>
<protein>
    <recommendedName>
        <fullName evidence="15">Peroxidase</fullName>
        <ecNumber evidence="15">1.11.1.7</ecNumber>
    </recommendedName>
</protein>
<keyword evidence="15" id="KW-0964">Secreted</keyword>
<feature type="binding site" evidence="12">
    <location>
        <position position="101"/>
    </location>
    <ligand>
        <name>Ca(2+)</name>
        <dbReference type="ChEBI" id="CHEBI:29108"/>
        <label>1</label>
    </ligand>
</feature>
<dbReference type="InterPro" id="IPR010255">
    <property type="entry name" value="Haem_peroxidase_sf"/>
</dbReference>
<feature type="binding site" evidence="12">
    <location>
        <position position="92"/>
    </location>
    <ligand>
        <name>Ca(2+)</name>
        <dbReference type="ChEBI" id="CHEBI:29108"/>
        <label>1</label>
    </ligand>
</feature>
<feature type="domain" description="Plant heme peroxidase family profile" evidence="17">
    <location>
        <begin position="47"/>
        <end position="334"/>
    </location>
</feature>
<feature type="signal peptide" evidence="16">
    <location>
        <begin position="1"/>
        <end position="42"/>
    </location>
</feature>
<evidence type="ECO:0000256" key="9">
    <source>
        <dbReference type="ARBA" id="ARBA00023324"/>
    </source>
</evidence>
<dbReference type="GO" id="GO:0005576">
    <property type="term" value="C:extracellular region"/>
    <property type="evidence" value="ECO:0007669"/>
    <property type="project" value="UniProtKB-SubCell"/>
</dbReference>
<comment type="catalytic activity">
    <reaction evidence="1 15">
        <text>2 a phenolic donor + H2O2 = 2 a phenolic radical donor + 2 H2O</text>
        <dbReference type="Rhea" id="RHEA:56136"/>
        <dbReference type="ChEBI" id="CHEBI:15377"/>
        <dbReference type="ChEBI" id="CHEBI:16240"/>
        <dbReference type="ChEBI" id="CHEBI:139520"/>
        <dbReference type="ChEBI" id="CHEBI:139521"/>
        <dbReference type="EC" id="1.11.1.7"/>
    </reaction>
</comment>
<evidence type="ECO:0000256" key="2">
    <source>
        <dbReference type="ARBA" id="ARBA00022559"/>
    </source>
</evidence>
<evidence type="ECO:0000256" key="11">
    <source>
        <dbReference type="PIRSR" id="PIRSR600823-2"/>
    </source>
</evidence>
<dbReference type="GO" id="GO:0020037">
    <property type="term" value="F:heme binding"/>
    <property type="evidence" value="ECO:0007669"/>
    <property type="project" value="UniProtKB-UniRule"/>
</dbReference>
<dbReference type="InterPro" id="IPR000823">
    <property type="entry name" value="Peroxidase_pln"/>
</dbReference>
<dbReference type="EMBL" id="CACRZD030000011">
    <property type="protein sequence ID" value="CAA6668384.1"/>
    <property type="molecule type" value="Genomic_DNA"/>
</dbReference>
<evidence type="ECO:0000256" key="10">
    <source>
        <dbReference type="PIRSR" id="PIRSR600823-1"/>
    </source>
</evidence>
<evidence type="ECO:0000313" key="18">
    <source>
        <dbReference type="EMBL" id="CAA2629140.1"/>
    </source>
</evidence>
<feature type="binding site" evidence="12">
    <location>
        <position position="95"/>
    </location>
    <ligand>
        <name>Ca(2+)</name>
        <dbReference type="ChEBI" id="CHEBI:29108"/>
        <label>1</label>
    </ligand>
</feature>
<feature type="binding site" evidence="12">
    <location>
        <position position="252"/>
    </location>
    <ligand>
        <name>Ca(2+)</name>
        <dbReference type="ChEBI" id="CHEBI:29108"/>
        <label>2</label>
    </ligand>
</feature>
<keyword evidence="7 15" id="KW-0408">Iron</keyword>
<evidence type="ECO:0000256" key="8">
    <source>
        <dbReference type="ARBA" id="ARBA00023157"/>
    </source>
</evidence>
<dbReference type="AlphaFoldDB" id="A0A7I8JE06"/>
<dbReference type="Gene3D" id="1.10.420.10">
    <property type="entry name" value="Peroxidase, domain 2"/>
    <property type="match status" value="2"/>
</dbReference>
<proteinExistence type="inferred from homology"/>
<dbReference type="PROSITE" id="PS50873">
    <property type="entry name" value="PEROXIDASE_4"/>
    <property type="match status" value="1"/>
</dbReference>
<feature type="site" description="Transition state stabilizer" evidence="13">
    <location>
        <position position="87"/>
    </location>
</feature>
<dbReference type="InterPro" id="IPR002016">
    <property type="entry name" value="Haem_peroxidase"/>
</dbReference>
<keyword evidence="19" id="KW-1185">Reference proteome</keyword>
<gene>
    <name evidence="18" type="ORF">SI7747_11014778</name>
</gene>
<comment type="subcellular location">
    <subcellularLocation>
        <location evidence="15">Secreted</location>
    </subcellularLocation>
</comment>
<keyword evidence="4 12" id="KW-0479">Metal-binding</keyword>
<dbReference type="Pfam" id="PF00141">
    <property type="entry name" value="peroxidase"/>
    <property type="match status" value="2"/>
</dbReference>
<evidence type="ECO:0000259" key="17">
    <source>
        <dbReference type="PROSITE" id="PS50873"/>
    </source>
</evidence>
<feature type="active site" description="Proton acceptor" evidence="10">
    <location>
        <position position="91"/>
    </location>
</feature>
<dbReference type="PRINTS" id="PR00458">
    <property type="entry name" value="PEROXIDASE"/>
</dbReference>
<comment type="similarity">
    <text evidence="15">Belongs to the peroxidase family. Classical plant (class III) peroxidase subfamily.</text>
</comment>
<evidence type="ECO:0000256" key="4">
    <source>
        <dbReference type="ARBA" id="ARBA00022723"/>
    </source>
</evidence>
<evidence type="ECO:0000256" key="3">
    <source>
        <dbReference type="ARBA" id="ARBA00022617"/>
    </source>
</evidence>
<feature type="binding site" evidence="12">
    <location>
        <position position="97"/>
    </location>
    <ligand>
        <name>Ca(2+)</name>
        <dbReference type="ChEBI" id="CHEBI:29108"/>
        <label>1</label>
    </ligand>
</feature>
<dbReference type="SUPFAM" id="SSF48113">
    <property type="entry name" value="Heme-dependent peroxidases"/>
    <property type="match status" value="1"/>
</dbReference>
<feature type="binding site" evidence="12">
    <location>
        <position position="99"/>
    </location>
    <ligand>
        <name>Ca(2+)</name>
        <dbReference type="ChEBI" id="CHEBI:29108"/>
        <label>1</label>
    </ligand>
</feature>
<comment type="cofactor">
    <cofactor evidence="15">
        <name>heme b</name>
        <dbReference type="ChEBI" id="CHEBI:60344"/>
    </cofactor>
    <text evidence="15">Binds 1 heme b (iron(II)-protoporphyrin IX) group per subunit.</text>
</comment>
<feature type="chain" id="PRO_5029825475" description="Peroxidase" evidence="16">
    <location>
        <begin position="43"/>
        <end position="334"/>
    </location>
</feature>
<dbReference type="PANTHER" id="PTHR31388">
    <property type="entry name" value="PEROXIDASE 72-RELATED"/>
    <property type="match status" value="1"/>
</dbReference>
<dbReference type="Proteomes" id="UP001189122">
    <property type="component" value="Unassembled WGS sequence"/>
</dbReference>
<dbReference type="PROSITE" id="PS00436">
    <property type="entry name" value="PEROXIDASE_2"/>
    <property type="match status" value="1"/>
</dbReference>
<dbReference type="GO" id="GO:0046872">
    <property type="term" value="F:metal ion binding"/>
    <property type="evidence" value="ECO:0007669"/>
    <property type="project" value="UniProtKB-UniRule"/>
</dbReference>
<keyword evidence="8 14" id="KW-1015">Disulfide bond</keyword>
<dbReference type="CDD" id="cd00693">
    <property type="entry name" value="secretory_peroxidase"/>
    <property type="match status" value="1"/>
</dbReference>
<evidence type="ECO:0000313" key="19">
    <source>
        <dbReference type="Proteomes" id="UP001189122"/>
    </source>
</evidence>
<dbReference type="GO" id="GO:0042744">
    <property type="term" value="P:hydrogen peroxide catabolic process"/>
    <property type="evidence" value="ECO:0007669"/>
    <property type="project" value="UniProtKB-KW"/>
</dbReference>
<evidence type="ECO:0000256" key="14">
    <source>
        <dbReference type="PIRSR" id="PIRSR600823-5"/>
    </source>
</evidence>
<dbReference type="EMBL" id="LR743598">
    <property type="protein sequence ID" value="CAA2629140.1"/>
    <property type="molecule type" value="Genomic_DNA"/>
</dbReference>
<keyword evidence="2 15" id="KW-0575">Peroxidase</keyword>
<feature type="disulfide bond" evidence="14">
    <location>
        <begin position="133"/>
        <end position="330"/>
    </location>
</feature>
<feature type="binding site" evidence="12">
    <location>
        <position position="255"/>
    </location>
    <ligand>
        <name>Ca(2+)</name>
        <dbReference type="ChEBI" id="CHEBI:29108"/>
        <label>2</label>
    </ligand>
</feature>
<keyword evidence="9 15" id="KW-0376">Hydrogen peroxide</keyword>
<dbReference type="PANTHER" id="PTHR31388:SF28">
    <property type="entry name" value="PEROXIDASE 40"/>
    <property type="match status" value="1"/>
</dbReference>
<keyword evidence="3 15" id="KW-0349">Heme</keyword>
<evidence type="ECO:0000256" key="16">
    <source>
        <dbReference type="SAM" id="SignalP"/>
    </source>
</evidence>
<evidence type="ECO:0000256" key="1">
    <source>
        <dbReference type="ARBA" id="ARBA00000189"/>
    </source>
</evidence>
<organism evidence="18">
    <name type="scientific">Spirodela intermedia</name>
    <name type="common">Intermediate duckweed</name>
    <dbReference type="NCBI Taxonomy" id="51605"/>
    <lineage>
        <taxon>Eukaryota</taxon>
        <taxon>Viridiplantae</taxon>
        <taxon>Streptophyta</taxon>
        <taxon>Embryophyta</taxon>
        <taxon>Tracheophyta</taxon>
        <taxon>Spermatophyta</taxon>
        <taxon>Magnoliopsida</taxon>
        <taxon>Liliopsida</taxon>
        <taxon>Araceae</taxon>
        <taxon>Lemnoideae</taxon>
        <taxon>Spirodela</taxon>
    </lineage>
</organism>
<sequence length="334" mass="34826">MTASLAHLGAREREREGDGDCAALSLLLLLLLLLGMASELRAVEKDCLGGGFFGGVGGELPAAEEIIFGGVQRAVAGDPRMAASLLRLHFHDCFVNGCDGSVLLDDSPAFAGEKTAGPNANSLRGFEVVDVSCADILAVAARDAVALLGGPTWDAELGRRDSLTASKSAANKNIPGPNSDLRALVDRFNRLGLSRGTWWPSQERAVQLVQLPVEGLPRGGAAVVPGAGEVGFLDSLQQLCDGGNSTALAHLDLVTPVAFDNQYYTNLLNGVGLLSSDQVLVAGGDGQVLAIVEDYAADPMAFFQDFKAAMVKMGRLRAPAGAAGEVRRNCRVVN</sequence>
<dbReference type="InterPro" id="IPR033905">
    <property type="entry name" value="Secretory_peroxidase"/>
</dbReference>
<reference evidence="18 19" key="1">
    <citation type="submission" date="2019-12" db="EMBL/GenBank/DDBJ databases">
        <authorList>
            <person name="Scholz U."/>
            <person name="Mascher M."/>
            <person name="Fiebig A."/>
        </authorList>
    </citation>
    <scope>NUCLEOTIDE SEQUENCE</scope>
</reference>
<keyword evidence="5 12" id="KW-0106">Calcium</keyword>
<comment type="cofactor">
    <cofactor evidence="12 15">
        <name>Ca(2+)</name>
        <dbReference type="ChEBI" id="CHEBI:29108"/>
    </cofactor>
    <text evidence="12 15">Binds 2 calcium ions per subunit.</text>
</comment>
<evidence type="ECO:0000256" key="12">
    <source>
        <dbReference type="PIRSR" id="PIRSR600823-3"/>
    </source>
</evidence>
<dbReference type="GO" id="GO:0140825">
    <property type="term" value="F:lactoperoxidase activity"/>
    <property type="evidence" value="ECO:0007669"/>
    <property type="project" value="UniProtKB-EC"/>
</dbReference>